<dbReference type="Gene3D" id="3.40.50.1820">
    <property type="entry name" value="alpha/beta hydrolase"/>
    <property type="match status" value="1"/>
</dbReference>
<dbReference type="EMBL" id="JPRO01000012">
    <property type="protein sequence ID" value="KFF02294.1"/>
    <property type="molecule type" value="Genomic_DNA"/>
</dbReference>
<keyword evidence="2" id="KW-0378">Hydrolase</keyword>
<gene>
    <name evidence="2" type="ORF">IX38_13795</name>
</gene>
<dbReference type="InterPro" id="IPR000073">
    <property type="entry name" value="AB_hydrolase_1"/>
</dbReference>
<organism evidence="2 3">
    <name type="scientific">Chryseobacterium luteum</name>
    <dbReference type="NCBI Taxonomy" id="421531"/>
    <lineage>
        <taxon>Bacteria</taxon>
        <taxon>Pseudomonadati</taxon>
        <taxon>Bacteroidota</taxon>
        <taxon>Flavobacteriia</taxon>
        <taxon>Flavobacteriales</taxon>
        <taxon>Weeksellaceae</taxon>
        <taxon>Chryseobacterium group</taxon>
        <taxon>Chryseobacterium</taxon>
    </lineage>
</organism>
<proteinExistence type="predicted"/>
<keyword evidence="3" id="KW-1185">Reference proteome</keyword>
<dbReference type="PANTHER" id="PTHR37017">
    <property type="entry name" value="AB HYDROLASE-1 DOMAIN-CONTAINING PROTEIN-RELATED"/>
    <property type="match status" value="1"/>
</dbReference>
<dbReference type="AlphaFoldDB" id="A0A085ZCY0"/>
<dbReference type="eggNOG" id="COG2267">
    <property type="taxonomic scope" value="Bacteria"/>
</dbReference>
<evidence type="ECO:0000313" key="3">
    <source>
        <dbReference type="Proteomes" id="UP000028703"/>
    </source>
</evidence>
<sequence>MLLSLFLTSNFYSQESKTVKNVVLVHGAFVDGSGWEGVYNALVKKGYHVSVTQHPLLSFDDDVKAVSRIIDQQDGPCILVGHSYGGAIITTAGNNPKVAGLVYVAAHAPDEGESEADNGKKFPPAYQSLIKGDDGFDYINVNNFADDFAGGVEKEKAHFMAVSQTPTADAAFHAVIKNPAWKTKPSWYVVAKSDKIINPDLERMYAKRAKSTTIEVAGASHCVFMTHPKEVSDLIISASKNSGK</sequence>
<dbReference type="STRING" id="421531.IX38_13795"/>
<accession>A0A085ZCY0</accession>
<dbReference type="SUPFAM" id="SSF53474">
    <property type="entry name" value="alpha/beta-Hydrolases"/>
    <property type="match status" value="1"/>
</dbReference>
<dbReference type="InterPro" id="IPR052897">
    <property type="entry name" value="Sec-Metab_Biosynth_Hydrolase"/>
</dbReference>
<evidence type="ECO:0000259" key="1">
    <source>
        <dbReference type="Pfam" id="PF12697"/>
    </source>
</evidence>
<feature type="domain" description="AB hydrolase-1" evidence="1">
    <location>
        <begin position="22"/>
        <end position="233"/>
    </location>
</feature>
<dbReference type="GO" id="GO:0016787">
    <property type="term" value="F:hydrolase activity"/>
    <property type="evidence" value="ECO:0007669"/>
    <property type="project" value="UniProtKB-KW"/>
</dbReference>
<evidence type="ECO:0000313" key="2">
    <source>
        <dbReference type="EMBL" id="KFF02294.1"/>
    </source>
</evidence>
<protein>
    <submittedName>
        <fullName evidence="2">Hydrolase</fullName>
    </submittedName>
</protein>
<dbReference type="PANTHER" id="PTHR37017:SF11">
    <property type="entry name" value="ESTERASE_LIPASE_THIOESTERASE DOMAIN-CONTAINING PROTEIN"/>
    <property type="match status" value="1"/>
</dbReference>
<comment type="caution">
    <text evidence="2">The sequence shown here is derived from an EMBL/GenBank/DDBJ whole genome shotgun (WGS) entry which is preliminary data.</text>
</comment>
<dbReference type="Proteomes" id="UP000028703">
    <property type="component" value="Unassembled WGS sequence"/>
</dbReference>
<reference evidence="2 3" key="1">
    <citation type="submission" date="2014-07" db="EMBL/GenBank/DDBJ databases">
        <title>Genome of Chryseobacterium luteum DSM 18605.</title>
        <authorList>
            <person name="Stropko S.J."/>
            <person name="Pipes S.E."/>
            <person name="Newman J.D."/>
        </authorList>
    </citation>
    <scope>NUCLEOTIDE SEQUENCE [LARGE SCALE GENOMIC DNA]</scope>
    <source>
        <strain evidence="2 3">DSM 18605</strain>
    </source>
</reference>
<name>A0A085ZCY0_9FLAO</name>
<dbReference type="Pfam" id="PF12697">
    <property type="entry name" value="Abhydrolase_6"/>
    <property type="match status" value="1"/>
</dbReference>
<dbReference type="InterPro" id="IPR029058">
    <property type="entry name" value="AB_hydrolase_fold"/>
</dbReference>